<dbReference type="Pfam" id="PF08241">
    <property type="entry name" value="Methyltransf_11"/>
    <property type="match status" value="1"/>
</dbReference>
<organism evidence="2 3">
    <name type="scientific">Candidatus Daviesbacteria bacterium RIFCSPLOWO2_02_FULL_38_15</name>
    <dbReference type="NCBI Taxonomy" id="1797794"/>
    <lineage>
        <taxon>Bacteria</taxon>
        <taxon>Candidatus Daviesiibacteriota</taxon>
    </lineage>
</organism>
<evidence type="ECO:0000259" key="1">
    <source>
        <dbReference type="Pfam" id="PF08241"/>
    </source>
</evidence>
<evidence type="ECO:0000313" key="3">
    <source>
        <dbReference type="Proteomes" id="UP000177057"/>
    </source>
</evidence>
<protein>
    <recommendedName>
        <fullName evidence="1">Methyltransferase type 11 domain-containing protein</fullName>
    </recommendedName>
</protein>
<reference evidence="2 3" key="1">
    <citation type="journal article" date="2016" name="Nat. Commun.">
        <title>Thousands of microbial genomes shed light on interconnected biogeochemical processes in an aquifer system.</title>
        <authorList>
            <person name="Anantharaman K."/>
            <person name="Brown C.T."/>
            <person name="Hug L.A."/>
            <person name="Sharon I."/>
            <person name="Castelle C.J."/>
            <person name="Probst A.J."/>
            <person name="Thomas B.C."/>
            <person name="Singh A."/>
            <person name="Wilkins M.J."/>
            <person name="Karaoz U."/>
            <person name="Brodie E.L."/>
            <person name="Williams K.H."/>
            <person name="Hubbard S.S."/>
            <person name="Banfield J.F."/>
        </authorList>
    </citation>
    <scope>NUCLEOTIDE SEQUENCE [LARGE SCALE GENOMIC DNA]</scope>
</reference>
<dbReference type="Gene3D" id="3.40.50.150">
    <property type="entry name" value="Vaccinia Virus protein VP39"/>
    <property type="match status" value="1"/>
</dbReference>
<dbReference type="GO" id="GO:0008757">
    <property type="term" value="F:S-adenosylmethionine-dependent methyltransferase activity"/>
    <property type="evidence" value="ECO:0007669"/>
    <property type="project" value="InterPro"/>
</dbReference>
<dbReference type="InterPro" id="IPR013216">
    <property type="entry name" value="Methyltransf_11"/>
</dbReference>
<sequence>MQHLGFTDDSFDLALLMFTSFGYFATSEEDLKVLQEVKRVLRPRGMLLLDLPNYDRILTNFHTERELLLQDNSKIVYKQELVGDFLIETRTKIFSNMNQVQMLPIRLRMYNQDSASNVCLQAGFSSVHAFDQNLQVYEPATSNRLWLLCTT</sequence>
<proteinExistence type="predicted"/>
<comment type="caution">
    <text evidence="2">The sequence shown here is derived from an EMBL/GenBank/DDBJ whole genome shotgun (WGS) entry which is preliminary data.</text>
</comment>
<dbReference type="AlphaFoldDB" id="A0A1F5N124"/>
<dbReference type="STRING" id="1797794.A3H40_03750"/>
<accession>A0A1F5N124</accession>
<feature type="domain" description="Methyltransferase type 11" evidence="1">
    <location>
        <begin position="2"/>
        <end position="48"/>
    </location>
</feature>
<name>A0A1F5N124_9BACT</name>
<gene>
    <name evidence="2" type="ORF">A3H40_03750</name>
</gene>
<evidence type="ECO:0000313" key="2">
    <source>
        <dbReference type="EMBL" id="OGE71318.1"/>
    </source>
</evidence>
<dbReference type="Proteomes" id="UP000177057">
    <property type="component" value="Unassembled WGS sequence"/>
</dbReference>
<dbReference type="InterPro" id="IPR029063">
    <property type="entry name" value="SAM-dependent_MTases_sf"/>
</dbReference>
<dbReference type="SUPFAM" id="SSF53335">
    <property type="entry name" value="S-adenosyl-L-methionine-dependent methyltransferases"/>
    <property type="match status" value="1"/>
</dbReference>
<dbReference type="EMBL" id="MFDV01000020">
    <property type="protein sequence ID" value="OGE71318.1"/>
    <property type="molecule type" value="Genomic_DNA"/>
</dbReference>